<keyword evidence="2" id="KW-0472">Membrane</keyword>
<keyword evidence="2" id="KW-0812">Transmembrane</keyword>
<evidence type="ECO:0000313" key="4">
    <source>
        <dbReference type="Proteomes" id="UP001304650"/>
    </source>
</evidence>
<name>A0AA96LKD8_9BACL</name>
<dbReference type="RefSeq" id="WP_314797558.1">
    <property type="nucleotide sequence ID" value="NZ_CP130319.1"/>
</dbReference>
<dbReference type="AlphaFoldDB" id="A0AA96LKD8"/>
<protein>
    <submittedName>
        <fullName evidence="3">Uncharacterized protein</fullName>
    </submittedName>
</protein>
<evidence type="ECO:0000256" key="2">
    <source>
        <dbReference type="SAM" id="Phobius"/>
    </source>
</evidence>
<evidence type="ECO:0000256" key="1">
    <source>
        <dbReference type="SAM" id="MobiDB-lite"/>
    </source>
</evidence>
<feature type="region of interest" description="Disordered" evidence="1">
    <location>
        <begin position="46"/>
        <end position="101"/>
    </location>
</feature>
<keyword evidence="2" id="KW-1133">Transmembrane helix</keyword>
<proteinExistence type="predicted"/>
<sequence>MKVISKWTKWQIGFVILLVVVYLFQEVKDSPQFLKAVREAAASKLTNTPKVASAMTESVPRVRPMTNGSEKIERRGSSRDSLNSSSGTVSPTQSHTRSHAS</sequence>
<accession>A0AA96LKD8</accession>
<keyword evidence="4" id="KW-1185">Reference proteome</keyword>
<reference evidence="3" key="1">
    <citation type="submission" date="2022-02" db="EMBL/GenBank/DDBJ databases">
        <title>Paenibacillus sp. MBLB1832 Whole Genome Shotgun Sequencing.</title>
        <authorList>
            <person name="Hwang C.Y."/>
            <person name="Cho E.-S."/>
            <person name="Seo M.-J."/>
        </authorList>
    </citation>
    <scope>NUCLEOTIDE SEQUENCE</scope>
    <source>
        <strain evidence="3">MBLB1832</strain>
    </source>
</reference>
<feature type="transmembrane region" description="Helical" evidence="2">
    <location>
        <begin position="7"/>
        <end position="24"/>
    </location>
</feature>
<dbReference type="Proteomes" id="UP001304650">
    <property type="component" value="Chromosome"/>
</dbReference>
<organism evidence="3 4">
    <name type="scientific">Paenibacillus roseopurpureus</name>
    <dbReference type="NCBI Taxonomy" id="2918901"/>
    <lineage>
        <taxon>Bacteria</taxon>
        <taxon>Bacillati</taxon>
        <taxon>Bacillota</taxon>
        <taxon>Bacilli</taxon>
        <taxon>Bacillales</taxon>
        <taxon>Paenibacillaceae</taxon>
        <taxon>Paenibacillus</taxon>
    </lineage>
</organism>
<gene>
    <name evidence="3" type="ORF">MJB10_19950</name>
</gene>
<dbReference type="EMBL" id="CP130319">
    <property type="protein sequence ID" value="WNR43365.1"/>
    <property type="molecule type" value="Genomic_DNA"/>
</dbReference>
<dbReference type="KEGG" id="proo:MJB10_19950"/>
<evidence type="ECO:0000313" key="3">
    <source>
        <dbReference type="EMBL" id="WNR43365.1"/>
    </source>
</evidence>